<dbReference type="PANTHER" id="PTHR33495">
    <property type="entry name" value="ANTI-SIGMA FACTOR ANTAGONIST TM_1081-RELATED-RELATED"/>
    <property type="match status" value="1"/>
</dbReference>
<keyword evidence="5" id="KW-1185">Reference proteome</keyword>
<dbReference type="EMBL" id="JACHNU010000007">
    <property type="protein sequence ID" value="MBB4664555.1"/>
    <property type="molecule type" value="Genomic_DNA"/>
</dbReference>
<dbReference type="Proteomes" id="UP000585272">
    <property type="component" value="Unassembled WGS sequence"/>
</dbReference>
<dbReference type="RefSeq" id="WP_183344675.1">
    <property type="nucleotide sequence ID" value="NZ_JACHNU010000007.1"/>
</dbReference>
<dbReference type="InterPro" id="IPR036513">
    <property type="entry name" value="STAS_dom_sf"/>
</dbReference>
<dbReference type="AlphaFoldDB" id="A0A840IJP2"/>
<sequence>MEQDHVCTMAIEHDIESAHDGPFGLHAAARGGTYRVTLRGEFDLAAVSLVEDALERAYEGEVRVLDIDLAPLTFLDSSGLRVILGAADRAAAHGVELRLRRGGETVQRVFAITGLESALPFVDEPCT</sequence>
<evidence type="ECO:0000313" key="5">
    <source>
        <dbReference type="Proteomes" id="UP000585272"/>
    </source>
</evidence>
<dbReference type="InterPro" id="IPR003658">
    <property type="entry name" value="Anti-sigma_ant"/>
</dbReference>
<accession>A0A840IJP2</accession>
<dbReference type="Pfam" id="PF01740">
    <property type="entry name" value="STAS"/>
    <property type="match status" value="1"/>
</dbReference>
<evidence type="ECO:0000313" key="4">
    <source>
        <dbReference type="EMBL" id="MBB4664555.1"/>
    </source>
</evidence>
<evidence type="ECO:0000256" key="1">
    <source>
        <dbReference type="ARBA" id="ARBA00009013"/>
    </source>
</evidence>
<gene>
    <name evidence="4" type="ORF">BDZ31_004166</name>
</gene>
<comment type="caution">
    <text evidence="4">The sequence shown here is derived from an EMBL/GenBank/DDBJ whole genome shotgun (WGS) entry which is preliminary data.</text>
</comment>
<proteinExistence type="inferred from homology"/>
<dbReference type="SUPFAM" id="SSF52091">
    <property type="entry name" value="SpoIIaa-like"/>
    <property type="match status" value="1"/>
</dbReference>
<dbReference type="Gene3D" id="3.30.750.24">
    <property type="entry name" value="STAS domain"/>
    <property type="match status" value="1"/>
</dbReference>
<evidence type="ECO:0000259" key="3">
    <source>
        <dbReference type="PROSITE" id="PS50801"/>
    </source>
</evidence>
<dbReference type="NCBIfam" id="TIGR00377">
    <property type="entry name" value="ant_ant_sig"/>
    <property type="match status" value="1"/>
</dbReference>
<dbReference type="GO" id="GO:0043856">
    <property type="term" value="F:anti-sigma factor antagonist activity"/>
    <property type="evidence" value="ECO:0007669"/>
    <property type="project" value="InterPro"/>
</dbReference>
<evidence type="ECO:0000256" key="2">
    <source>
        <dbReference type="RuleBase" id="RU003749"/>
    </source>
</evidence>
<dbReference type="InterPro" id="IPR002645">
    <property type="entry name" value="STAS_dom"/>
</dbReference>
<dbReference type="CDD" id="cd07043">
    <property type="entry name" value="STAS_anti-anti-sigma_factors"/>
    <property type="match status" value="1"/>
</dbReference>
<name>A0A840IJP2_9ACTN</name>
<dbReference type="PANTHER" id="PTHR33495:SF2">
    <property type="entry name" value="ANTI-SIGMA FACTOR ANTAGONIST TM_1081-RELATED"/>
    <property type="match status" value="1"/>
</dbReference>
<reference evidence="4 5" key="1">
    <citation type="submission" date="2020-08" db="EMBL/GenBank/DDBJ databases">
        <title>Genomic Encyclopedia of Archaeal and Bacterial Type Strains, Phase II (KMG-II): from individual species to whole genera.</title>
        <authorList>
            <person name="Goeker M."/>
        </authorList>
    </citation>
    <scope>NUCLEOTIDE SEQUENCE [LARGE SCALE GENOMIC DNA]</scope>
    <source>
        <strain evidence="4 5">DSM 23288</strain>
    </source>
</reference>
<comment type="similarity">
    <text evidence="1 2">Belongs to the anti-sigma-factor antagonist family.</text>
</comment>
<protein>
    <recommendedName>
        <fullName evidence="2">Anti-sigma factor antagonist</fullName>
    </recommendedName>
</protein>
<feature type="domain" description="STAS" evidence="3">
    <location>
        <begin position="23"/>
        <end position="127"/>
    </location>
</feature>
<organism evidence="4 5">
    <name type="scientific">Conexibacter arvalis</name>
    <dbReference type="NCBI Taxonomy" id="912552"/>
    <lineage>
        <taxon>Bacteria</taxon>
        <taxon>Bacillati</taxon>
        <taxon>Actinomycetota</taxon>
        <taxon>Thermoleophilia</taxon>
        <taxon>Solirubrobacterales</taxon>
        <taxon>Conexibacteraceae</taxon>
        <taxon>Conexibacter</taxon>
    </lineage>
</organism>
<dbReference type="PROSITE" id="PS50801">
    <property type="entry name" value="STAS"/>
    <property type="match status" value="1"/>
</dbReference>